<keyword evidence="2 4" id="KW-0238">DNA-binding</keyword>
<dbReference type="InterPro" id="IPR001647">
    <property type="entry name" value="HTH_TetR"/>
</dbReference>
<evidence type="ECO:0000313" key="8">
    <source>
        <dbReference type="Proteomes" id="UP001157167"/>
    </source>
</evidence>
<keyword evidence="3" id="KW-0804">Transcription</keyword>
<evidence type="ECO:0000256" key="4">
    <source>
        <dbReference type="PROSITE-ProRule" id="PRU00335"/>
    </source>
</evidence>
<name>A0ABQ6FHI7_9RHOO</name>
<evidence type="ECO:0000313" key="7">
    <source>
        <dbReference type="EMBL" id="GLT24711.1"/>
    </source>
</evidence>
<accession>A0ABQ6FHI7</accession>
<evidence type="ECO:0000256" key="3">
    <source>
        <dbReference type="ARBA" id="ARBA00023163"/>
    </source>
</evidence>
<dbReference type="SUPFAM" id="SSF46689">
    <property type="entry name" value="Homeodomain-like"/>
    <property type="match status" value="1"/>
</dbReference>
<dbReference type="EMBL" id="BSPX01000135">
    <property type="protein sequence ID" value="GLT24711.1"/>
    <property type="molecule type" value="Genomic_DNA"/>
</dbReference>
<dbReference type="PANTHER" id="PTHR30055:SF234">
    <property type="entry name" value="HTH-TYPE TRANSCRIPTIONAL REGULATOR BETI"/>
    <property type="match status" value="1"/>
</dbReference>
<dbReference type="Proteomes" id="UP001157167">
    <property type="component" value="Unassembled WGS sequence"/>
</dbReference>
<evidence type="ECO:0000256" key="5">
    <source>
        <dbReference type="SAM" id="MobiDB-lite"/>
    </source>
</evidence>
<dbReference type="Gene3D" id="1.10.357.10">
    <property type="entry name" value="Tetracycline Repressor, domain 2"/>
    <property type="match status" value="1"/>
</dbReference>
<feature type="domain" description="HTH tetR-type" evidence="6">
    <location>
        <begin position="29"/>
        <end position="89"/>
    </location>
</feature>
<proteinExistence type="predicted"/>
<protein>
    <submittedName>
        <fullName evidence="7">TetR family transcriptional regulator</fullName>
    </submittedName>
</protein>
<reference evidence="8" key="1">
    <citation type="journal article" date="2019" name="Int. J. Syst. Evol. Microbiol.">
        <title>The Global Catalogue of Microorganisms (GCM) 10K type strain sequencing project: providing services to taxonomists for standard genome sequencing and annotation.</title>
        <authorList>
            <consortium name="The Broad Institute Genomics Platform"/>
            <consortium name="The Broad Institute Genome Sequencing Center for Infectious Disease"/>
            <person name="Wu L."/>
            <person name="Ma J."/>
        </authorList>
    </citation>
    <scope>NUCLEOTIDE SEQUENCE [LARGE SCALE GENOMIC DNA]</scope>
    <source>
        <strain evidence="8">NBRC 102407</strain>
    </source>
</reference>
<sequence length="216" mass="24214">MQADAGRGGVPAMTDTLPAEPGRRERKRQQQLDHLADTAWALFEAEGFEAVTMERIADAADVAKGTLYKHFPVKEALLRHRFHRELHAVWPEIQPEMAAAAPGPARLACFFRLQARWCESRRGYLLPYVRFRLADPQLTTDKRERSGMDRIFTELIAQGQAAGTLRADIPAALLAGYLQFTHLATLLRWLTEDGLSLEVELTRMLELACSGMGARS</sequence>
<feature type="region of interest" description="Disordered" evidence="5">
    <location>
        <begin position="1"/>
        <end position="30"/>
    </location>
</feature>
<dbReference type="Pfam" id="PF00440">
    <property type="entry name" value="TetR_N"/>
    <property type="match status" value="1"/>
</dbReference>
<evidence type="ECO:0000259" key="6">
    <source>
        <dbReference type="PROSITE" id="PS50977"/>
    </source>
</evidence>
<feature type="DNA-binding region" description="H-T-H motif" evidence="4">
    <location>
        <begin position="52"/>
        <end position="71"/>
    </location>
</feature>
<dbReference type="InterPro" id="IPR050109">
    <property type="entry name" value="HTH-type_TetR-like_transc_reg"/>
</dbReference>
<gene>
    <name evidence="7" type="ORF">GCM10007933_42050</name>
</gene>
<organism evidence="7 8">
    <name type="scientific">Zoogloea oryzae</name>
    <dbReference type="NCBI Taxonomy" id="310767"/>
    <lineage>
        <taxon>Bacteria</taxon>
        <taxon>Pseudomonadati</taxon>
        <taxon>Pseudomonadota</taxon>
        <taxon>Betaproteobacteria</taxon>
        <taxon>Rhodocyclales</taxon>
        <taxon>Zoogloeaceae</taxon>
        <taxon>Zoogloea</taxon>
    </lineage>
</organism>
<dbReference type="InterPro" id="IPR009057">
    <property type="entry name" value="Homeodomain-like_sf"/>
</dbReference>
<dbReference type="PRINTS" id="PR00455">
    <property type="entry name" value="HTHTETR"/>
</dbReference>
<dbReference type="SUPFAM" id="SSF48498">
    <property type="entry name" value="Tetracyclin repressor-like, C-terminal domain"/>
    <property type="match status" value="1"/>
</dbReference>
<dbReference type="PROSITE" id="PS50977">
    <property type="entry name" value="HTH_TETR_2"/>
    <property type="match status" value="1"/>
</dbReference>
<keyword evidence="1" id="KW-0805">Transcription regulation</keyword>
<keyword evidence="8" id="KW-1185">Reference proteome</keyword>
<dbReference type="InterPro" id="IPR036271">
    <property type="entry name" value="Tet_transcr_reg_TetR-rel_C_sf"/>
</dbReference>
<evidence type="ECO:0000256" key="1">
    <source>
        <dbReference type="ARBA" id="ARBA00023015"/>
    </source>
</evidence>
<dbReference type="PANTHER" id="PTHR30055">
    <property type="entry name" value="HTH-TYPE TRANSCRIPTIONAL REGULATOR RUTR"/>
    <property type="match status" value="1"/>
</dbReference>
<evidence type="ECO:0000256" key="2">
    <source>
        <dbReference type="ARBA" id="ARBA00023125"/>
    </source>
</evidence>
<comment type="caution">
    <text evidence="7">The sequence shown here is derived from an EMBL/GenBank/DDBJ whole genome shotgun (WGS) entry which is preliminary data.</text>
</comment>